<dbReference type="Gene3D" id="1.10.1410.10">
    <property type="match status" value="1"/>
</dbReference>
<gene>
    <name evidence="2" type="ORF">GSOID_T00008818001</name>
</gene>
<evidence type="ECO:0000259" key="1">
    <source>
        <dbReference type="Pfam" id="PF22600"/>
    </source>
</evidence>
<accession>E4WVB2</accession>
<dbReference type="SUPFAM" id="SSF81301">
    <property type="entry name" value="Nucleotidyltransferase"/>
    <property type="match status" value="1"/>
</dbReference>
<name>E4WVB2_OIKDI</name>
<protein>
    <recommendedName>
        <fullName evidence="1">Poly(A) RNA polymerase mitochondrial-like central palm domain-containing protein</fullName>
    </recommendedName>
</protein>
<dbReference type="Proteomes" id="UP000001307">
    <property type="component" value="Unassembled WGS sequence"/>
</dbReference>
<reference evidence="2" key="1">
    <citation type="journal article" date="2010" name="Science">
        <title>Plasticity of animal genome architecture unmasked by rapid evolution of a pelagic tunicate.</title>
        <authorList>
            <person name="Denoeud F."/>
            <person name="Henriet S."/>
            <person name="Mungpakdee S."/>
            <person name="Aury J.M."/>
            <person name="Da Silva C."/>
            <person name="Brinkmann H."/>
            <person name="Mikhaleva J."/>
            <person name="Olsen L.C."/>
            <person name="Jubin C."/>
            <person name="Canestro C."/>
            <person name="Bouquet J.M."/>
            <person name="Danks G."/>
            <person name="Poulain J."/>
            <person name="Campsteijn C."/>
            <person name="Adamski M."/>
            <person name="Cross I."/>
            <person name="Yadetie F."/>
            <person name="Muffato M."/>
            <person name="Louis A."/>
            <person name="Butcher S."/>
            <person name="Tsagkogeorga G."/>
            <person name="Konrad A."/>
            <person name="Singh S."/>
            <person name="Jensen M.F."/>
            <person name="Cong E.H."/>
            <person name="Eikeseth-Otteraa H."/>
            <person name="Noel B."/>
            <person name="Anthouard V."/>
            <person name="Porcel B.M."/>
            <person name="Kachouri-Lafond R."/>
            <person name="Nishino A."/>
            <person name="Ugolini M."/>
            <person name="Chourrout P."/>
            <person name="Nishida H."/>
            <person name="Aasland R."/>
            <person name="Huzurbazar S."/>
            <person name="Westhof E."/>
            <person name="Delsuc F."/>
            <person name="Lehrach H."/>
            <person name="Reinhardt R."/>
            <person name="Weissenbach J."/>
            <person name="Roy S.W."/>
            <person name="Artiguenave F."/>
            <person name="Postlethwait J.H."/>
            <person name="Manak J.R."/>
            <person name="Thompson E.M."/>
            <person name="Jaillon O."/>
            <person name="Du Pasquier L."/>
            <person name="Boudinot P."/>
            <person name="Liberles D.A."/>
            <person name="Volff J.N."/>
            <person name="Philippe H."/>
            <person name="Lenhard B."/>
            <person name="Roest Crollius H."/>
            <person name="Wincker P."/>
            <person name="Chourrout D."/>
        </authorList>
    </citation>
    <scope>NUCLEOTIDE SEQUENCE [LARGE SCALE GENOMIC DNA]</scope>
</reference>
<evidence type="ECO:0000313" key="3">
    <source>
        <dbReference type="Proteomes" id="UP000001307"/>
    </source>
</evidence>
<dbReference type="InterPro" id="IPR054708">
    <property type="entry name" value="MTPAP-like_central"/>
</dbReference>
<proteinExistence type="predicted"/>
<dbReference type="InParanoid" id="E4WVB2"/>
<dbReference type="GO" id="GO:0031123">
    <property type="term" value="P:RNA 3'-end processing"/>
    <property type="evidence" value="ECO:0007669"/>
    <property type="project" value="TreeGrafter"/>
</dbReference>
<dbReference type="Gene3D" id="3.30.460.10">
    <property type="entry name" value="Beta Polymerase, domain 2"/>
    <property type="match status" value="1"/>
</dbReference>
<dbReference type="SUPFAM" id="SSF81631">
    <property type="entry name" value="PAP/OAS1 substrate-binding domain"/>
    <property type="match status" value="1"/>
</dbReference>
<feature type="domain" description="Poly(A) RNA polymerase mitochondrial-like central palm" evidence="1">
    <location>
        <begin position="42"/>
        <end position="186"/>
    </location>
</feature>
<evidence type="ECO:0000313" key="2">
    <source>
        <dbReference type="EMBL" id="CBY21065.1"/>
    </source>
</evidence>
<dbReference type="AlphaFoldDB" id="E4WVB2"/>
<dbReference type="EMBL" id="FN653017">
    <property type="protein sequence ID" value="CBY21065.1"/>
    <property type="molecule type" value="Genomic_DNA"/>
</dbReference>
<sequence>MGTTKILVDQGQTLGETLAYMNQKPTAIQLSVLQKHQLVRDDSSLLERYFLADYINSMLRQKFNFTGFELRPYGSAVTGFANKYSDVDLCVIDKFPQKDFSASASYQENFHEWRKEARVIMIELYEAMNPQRSSSCLIPGIISQQLLSHAKHPIIKSEFAPLNLEFDFSYMDPSLLSMAKLHNYFSSLDPRIIPFIGTIRLWARLSGISSHGLSGQVSPYIMTQLALNYLQSIDFIPKIEDLKSDKPELHLGEDVSFEALTDWKCVLKDSKLERDAAELLGQTLEEYKQNSPLTEELRQEDSLHIMLYGFLAWIEEFEQKHYYICSLRSGYLEIV</sequence>
<dbReference type="InterPro" id="IPR043519">
    <property type="entry name" value="NT_sf"/>
</dbReference>
<dbReference type="PANTHER" id="PTHR12271">
    <property type="entry name" value="POLY A POLYMERASE CID PAP -RELATED"/>
    <property type="match status" value="1"/>
</dbReference>
<organism evidence="2">
    <name type="scientific">Oikopleura dioica</name>
    <name type="common">Tunicate</name>
    <dbReference type="NCBI Taxonomy" id="34765"/>
    <lineage>
        <taxon>Eukaryota</taxon>
        <taxon>Metazoa</taxon>
        <taxon>Chordata</taxon>
        <taxon>Tunicata</taxon>
        <taxon>Appendicularia</taxon>
        <taxon>Copelata</taxon>
        <taxon>Oikopleuridae</taxon>
        <taxon>Oikopleura</taxon>
    </lineage>
</organism>
<dbReference type="Pfam" id="PF22600">
    <property type="entry name" value="MTPAP-like_central"/>
    <property type="match status" value="1"/>
</dbReference>
<dbReference type="OrthoDB" id="407432at2759"/>
<dbReference type="PANTHER" id="PTHR12271:SF127">
    <property type="entry name" value="SPECKLE TARGETED PIP5K1A-REGULATED POLY(A) POLYMERASE"/>
    <property type="match status" value="1"/>
</dbReference>
<dbReference type="GO" id="GO:1990817">
    <property type="term" value="F:poly(A) RNA polymerase activity"/>
    <property type="evidence" value="ECO:0007669"/>
    <property type="project" value="TreeGrafter"/>
</dbReference>
<keyword evidence="3" id="KW-1185">Reference proteome</keyword>